<evidence type="ECO:0000313" key="8">
    <source>
        <dbReference type="Proteomes" id="UP000274504"/>
    </source>
</evidence>
<reference evidence="7 8" key="2">
    <citation type="submission" date="2018-11" db="EMBL/GenBank/DDBJ databases">
        <authorList>
            <consortium name="Pathogen Informatics"/>
        </authorList>
    </citation>
    <scope>NUCLEOTIDE SEQUENCE [LARGE SCALE GENOMIC DNA]</scope>
</reference>
<evidence type="ECO:0000313" key="9">
    <source>
        <dbReference type="WBParaSite" id="HDID_0000954301-mRNA-1"/>
    </source>
</evidence>
<evidence type="ECO:0000256" key="2">
    <source>
        <dbReference type="ARBA" id="ARBA00022692"/>
    </source>
</evidence>
<feature type="transmembrane region" description="Helical" evidence="5">
    <location>
        <begin position="15"/>
        <end position="44"/>
    </location>
</feature>
<dbReference type="GO" id="GO:0016055">
    <property type="term" value="P:Wnt signaling pathway"/>
    <property type="evidence" value="ECO:0007669"/>
    <property type="project" value="InterPro"/>
</dbReference>
<keyword evidence="2 5" id="KW-0812">Transmembrane</keyword>
<evidence type="ECO:0000313" key="7">
    <source>
        <dbReference type="EMBL" id="VDL61922.1"/>
    </source>
</evidence>
<evidence type="ECO:0000256" key="4">
    <source>
        <dbReference type="ARBA" id="ARBA00023136"/>
    </source>
</evidence>
<dbReference type="GO" id="GO:0031090">
    <property type="term" value="C:organelle membrane"/>
    <property type="evidence" value="ECO:0007669"/>
    <property type="project" value="TreeGrafter"/>
</dbReference>
<feature type="transmembrane region" description="Helical" evidence="5">
    <location>
        <begin position="108"/>
        <end position="129"/>
    </location>
</feature>
<feature type="domain" description="Wntless-like transmembrane" evidence="6">
    <location>
        <begin position="15"/>
        <end position="132"/>
    </location>
</feature>
<proteinExistence type="predicted"/>
<dbReference type="Proteomes" id="UP000274504">
    <property type="component" value="Unassembled WGS sequence"/>
</dbReference>
<dbReference type="OrthoDB" id="6259430at2759"/>
<dbReference type="WBParaSite" id="HDID_0000954301-mRNA-1">
    <property type="protein sequence ID" value="HDID_0000954301-mRNA-1"/>
    <property type="gene ID" value="HDID_0000954301"/>
</dbReference>
<dbReference type="InterPro" id="IPR009551">
    <property type="entry name" value="Wntless"/>
</dbReference>
<dbReference type="GO" id="GO:0006886">
    <property type="term" value="P:intracellular protein transport"/>
    <property type="evidence" value="ECO:0007669"/>
    <property type="project" value="TreeGrafter"/>
</dbReference>
<dbReference type="PANTHER" id="PTHR13449:SF2">
    <property type="entry name" value="PROTEIN WNTLESS HOMOLOG"/>
    <property type="match status" value="1"/>
</dbReference>
<dbReference type="GO" id="GO:0061355">
    <property type="term" value="P:Wnt protein secretion"/>
    <property type="evidence" value="ECO:0007669"/>
    <property type="project" value="TreeGrafter"/>
</dbReference>
<name>A0A0R3SVE8_HYMDI</name>
<dbReference type="STRING" id="6216.A0A0R3SVE8"/>
<dbReference type="EMBL" id="UYSG01011315">
    <property type="protein sequence ID" value="VDL61922.1"/>
    <property type="molecule type" value="Genomic_DNA"/>
</dbReference>
<organism evidence="9">
    <name type="scientific">Hymenolepis diminuta</name>
    <name type="common">Rat tapeworm</name>
    <dbReference type="NCBI Taxonomy" id="6216"/>
    <lineage>
        <taxon>Eukaryota</taxon>
        <taxon>Metazoa</taxon>
        <taxon>Spiralia</taxon>
        <taxon>Lophotrochozoa</taxon>
        <taxon>Platyhelminthes</taxon>
        <taxon>Cestoda</taxon>
        <taxon>Eucestoda</taxon>
        <taxon>Cyclophyllidea</taxon>
        <taxon>Hymenolepididae</taxon>
        <taxon>Hymenolepis</taxon>
    </lineage>
</organism>
<evidence type="ECO:0000256" key="5">
    <source>
        <dbReference type="SAM" id="Phobius"/>
    </source>
</evidence>
<gene>
    <name evidence="7" type="ORF">HDID_LOCUS9541</name>
</gene>
<protein>
    <submittedName>
        <fullName evidence="9">Transmembrane protein</fullName>
    </submittedName>
</protein>
<sequence length="244" mass="26937">MIVIWSHPLAAKLGYASVILGGLCAAAYFLYLAVMVGRALWQIFAKRRLLPSLQPDQRVYYSGLIYRFTALLLYTILCAALTVIFYIFSQANEEQWKWGAHRIEYTSAFITGVYGMWNAYVVTILCLYAPSHKFRSPRGNQMMENLLVSSETYGELGPTGAPENAGATAGESIQLAPYKEELRTEKDDGVAVVVVDAVDCAFKYYSSLERSAATMMNEMGESSTLSSSVAPTSTLATTAYSMEK</sequence>
<keyword evidence="3 5" id="KW-1133">Transmembrane helix</keyword>
<keyword evidence="4 5" id="KW-0472">Membrane</keyword>
<evidence type="ECO:0000256" key="3">
    <source>
        <dbReference type="ARBA" id="ARBA00022989"/>
    </source>
</evidence>
<dbReference type="AlphaFoldDB" id="A0A0R3SVE8"/>
<accession>A0A0R3SVE8</accession>
<dbReference type="PANTHER" id="PTHR13449">
    <property type="entry name" value="INTEGRAL MEMBRANE PROTEIN GPR177"/>
    <property type="match status" value="1"/>
</dbReference>
<reference evidence="9" key="1">
    <citation type="submission" date="2017-02" db="UniProtKB">
        <authorList>
            <consortium name="WormBaseParasite"/>
        </authorList>
    </citation>
    <scope>IDENTIFICATION</scope>
</reference>
<dbReference type="Pfam" id="PF06664">
    <property type="entry name" value="WLS-like_TM"/>
    <property type="match status" value="1"/>
</dbReference>
<evidence type="ECO:0000256" key="1">
    <source>
        <dbReference type="ARBA" id="ARBA00004141"/>
    </source>
</evidence>
<comment type="subcellular location">
    <subcellularLocation>
        <location evidence="1">Membrane</location>
        <topology evidence="1">Multi-pass membrane protein</topology>
    </subcellularLocation>
</comment>
<dbReference type="GO" id="GO:0012505">
    <property type="term" value="C:endomembrane system"/>
    <property type="evidence" value="ECO:0007669"/>
    <property type="project" value="TreeGrafter"/>
</dbReference>
<feature type="transmembrane region" description="Helical" evidence="5">
    <location>
        <begin position="64"/>
        <end position="88"/>
    </location>
</feature>
<evidence type="ECO:0000259" key="6">
    <source>
        <dbReference type="Pfam" id="PF06664"/>
    </source>
</evidence>
<dbReference type="GO" id="GO:0017147">
    <property type="term" value="F:Wnt-protein binding"/>
    <property type="evidence" value="ECO:0007669"/>
    <property type="project" value="InterPro"/>
</dbReference>
<dbReference type="InterPro" id="IPR047843">
    <property type="entry name" value="WLS-like_TM"/>
</dbReference>